<feature type="compositionally biased region" description="Low complexity" evidence="2">
    <location>
        <begin position="1239"/>
        <end position="1252"/>
    </location>
</feature>
<keyword evidence="1" id="KW-0175">Coiled coil</keyword>
<dbReference type="SUPFAM" id="SSF52980">
    <property type="entry name" value="Restriction endonuclease-like"/>
    <property type="match status" value="1"/>
</dbReference>
<feature type="compositionally biased region" description="Low complexity" evidence="2">
    <location>
        <begin position="1304"/>
        <end position="1321"/>
    </location>
</feature>
<organism evidence="4 5">
    <name type="scientific">Brachybacterium paraconglomeratum</name>
    <dbReference type="NCBI Taxonomy" id="173362"/>
    <lineage>
        <taxon>Bacteria</taxon>
        <taxon>Bacillati</taxon>
        <taxon>Actinomycetota</taxon>
        <taxon>Actinomycetes</taxon>
        <taxon>Micrococcales</taxon>
        <taxon>Dermabacteraceae</taxon>
        <taxon>Brachybacterium</taxon>
    </lineage>
</organism>
<feature type="coiled-coil region" evidence="1">
    <location>
        <begin position="744"/>
        <end position="771"/>
    </location>
</feature>
<name>A0A426SL79_9MICO</name>
<dbReference type="EMBL" id="QOCI01000005">
    <property type="protein sequence ID" value="RRR18977.1"/>
    <property type="molecule type" value="Genomic_DNA"/>
</dbReference>
<dbReference type="RefSeq" id="WP_126986276.1">
    <property type="nucleotide sequence ID" value="NZ_ML133854.1"/>
</dbReference>
<reference evidence="4 5" key="1">
    <citation type="submission" date="2018-07" db="EMBL/GenBank/DDBJ databases">
        <title>Brachybacteriurn paraconglorneratum KCTC 9916.</title>
        <authorList>
            <person name="Li Y."/>
        </authorList>
    </citation>
    <scope>NUCLEOTIDE SEQUENCE [LARGE SCALE GENOMIC DNA]</scope>
    <source>
        <strain evidence="4 5">KCTC 9916</strain>
    </source>
</reference>
<feature type="region of interest" description="Disordered" evidence="2">
    <location>
        <begin position="1208"/>
        <end position="1255"/>
    </location>
</feature>
<dbReference type="InterPro" id="IPR049468">
    <property type="entry name" value="Restrct_endonuc-II-like_dom"/>
</dbReference>
<feature type="compositionally biased region" description="Basic and acidic residues" evidence="2">
    <location>
        <begin position="1333"/>
        <end position="1345"/>
    </location>
</feature>
<dbReference type="Proteomes" id="UP000274327">
    <property type="component" value="Unassembled WGS sequence"/>
</dbReference>
<accession>A0A426SL79</accession>
<evidence type="ECO:0000259" key="3">
    <source>
        <dbReference type="Pfam" id="PF18741"/>
    </source>
</evidence>
<sequence length="1542" mass="166435">MWSFLRGKKRPESTDQEAPSRDDALSALARERRGERSGDQQEAPASPDPAPAAPQREEPPAEPARTGGYEVVLDHRFDEVGAGIAPEQDEDGVPVVRREHRPLSREDRVADALDRWAQQITGGVTAPSFLTQIRAGGTVLDLTHSHPSGLAQLLAGRGPTRLSSLVREVGALADARAHARTIREVAERHAEEVGLTTCHLGIGEAIWYPEDGSEPIHAPVLVRPVTLRLRGNAREDVDLEVDATADLNPVLLRALREAGVAVDARALLATTDGAHGFDPNPVLDAFRSLGQPLTGFRVLHALVVGNMMDAAGSVAEDLAEAREDWAASPLVAALAGDETARTEVQDAEGTELPSVPEDELVAAVDPGHRAVLERVLAGGDLAVPTPPGTTSLDLVVDLAEELNARGKSVLIVSQRRRNLSQLVEIARRRGLDELVFDLSPDPSLQRNASASLLRSLRRAGSHGLGPDDAAPEELGASRDILVGHVEAMHRIQEPWDASAHDAISALAALTRLHPAPRTSVRLPGSVAAQMVGEDRDRYTEALREAAEVGVLSTGPEQTAWYGAPISSDTQASRAEELVDQLRGEILPQLRRAGARAGGELGLREPATLVQLGERLALLDRVQALLGTFQSAVFAAPLPDLVAATADKRWREERGVEMGFGARRRLKKEAAALQRPAALSPDLHRDLGEARDVVEEWRRHAAEAEGSPSRPSLPEDLEQIHRIAARSQKVLDELAVLLDGTPAGADLARTDLDELERRVEALAADRSDLETLPRRTELLRRLGFDGLGELVEDLRARRVPIDQVGAELELAWWRSVLEMIAGAEPTISQYDGTSLSQVAERFRRLDSAYLSDASARVHAAADETRVATMKLYPDTSRAAIAELARSSTVSIRDLAAKYEDILFAARPAWLASPYLVPQVIPRGRHFDVLIVADGGRLPTAAALPSIVRASQTVVVGDVLEYGGDSVPSLLDDMLRIAPHQEILRDPHPATEGLRGFAQRRALVGEVVAVPSPVAPEQDRLVTVENGRGPVTEGTEYVESTEAELRRVTDLVIEHARTRPERSLAVLTFTEEHARRLMERIMNTVSVIPALRDYFDPGAREVFTVLPAAQATSVLRDDIIVSIGFGKTPHGRLLHRFGPLSEESGRKALATVITRARGRTTVVSSLAVQDLDHARLRSDGARDLRALLWVLQGGHDVPVVPHVAALTGSDEEIAPPAPELPRAAPAPNGSEGPVQEGRGGAAPEPAASAEPAHAQELSDEDLDAAIEAALARKSAASPRSADPETDGAVTGQETEQPAAESDDAARAAAGGAAGSDAPAGVDAPSDVDEPAPARPEPEAERAPRELETDALVQDLADRLRRLGLLVERDFGLSADRIELAFGHPDMPGRLLLAVDTDGDHYVDTPSQRERDRLRAERLEAAGWATERVWSWALFIDPDGEAERIRRALDRALRLVQAEESSDSPSGVGTIRHRLPRPQIPAGHPLSFYSSDDFDAVVEYICSDGRARLEEHLATEVRSFLGFEQRSVLLDVSVSSAIRRYQERQ</sequence>
<feature type="domain" description="Restriction endonuclease type II-like" evidence="3">
    <location>
        <begin position="1351"/>
        <end position="1446"/>
    </location>
</feature>
<gene>
    <name evidence="4" type="ORF">DS079_07570</name>
</gene>
<dbReference type="Pfam" id="PF18741">
    <property type="entry name" value="MTES_1575"/>
    <property type="match status" value="1"/>
</dbReference>
<evidence type="ECO:0000256" key="1">
    <source>
        <dbReference type="SAM" id="Coils"/>
    </source>
</evidence>
<protein>
    <recommendedName>
        <fullName evidence="3">Restriction endonuclease type II-like domain-containing protein</fullName>
    </recommendedName>
</protein>
<proteinExistence type="predicted"/>
<evidence type="ECO:0000313" key="4">
    <source>
        <dbReference type="EMBL" id="RRR18977.1"/>
    </source>
</evidence>
<evidence type="ECO:0000313" key="5">
    <source>
        <dbReference type="Proteomes" id="UP000274327"/>
    </source>
</evidence>
<feature type="region of interest" description="Disordered" evidence="2">
    <location>
        <begin position="1"/>
        <end position="65"/>
    </location>
</feature>
<keyword evidence="5" id="KW-1185">Reference proteome</keyword>
<dbReference type="InterPro" id="IPR011335">
    <property type="entry name" value="Restrct_endonuc-II-like"/>
</dbReference>
<dbReference type="GeneID" id="78120880"/>
<feature type="region of interest" description="Disordered" evidence="2">
    <location>
        <begin position="1269"/>
        <end position="1346"/>
    </location>
</feature>
<evidence type="ECO:0000256" key="2">
    <source>
        <dbReference type="SAM" id="MobiDB-lite"/>
    </source>
</evidence>
<feature type="compositionally biased region" description="Basic and acidic residues" evidence="2">
    <location>
        <begin position="10"/>
        <end position="39"/>
    </location>
</feature>
<comment type="caution">
    <text evidence="4">The sequence shown here is derived from an EMBL/GenBank/DDBJ whole genome shotgun (WGS) entry which is preliminary data.</text>
</comment>